<dbReference type="Proteomes" id="UP000285326">
    <property type="component" value="Unassembled WGS sequence"/>
</dbReference>
<dbReference type="EMBL" id="MCBS01024257">
    <property type="protein sequence ID" value="RKF73826.1"/>
    <property type="molecule type" value="Genomic_DNA"/>
</dbReference>
<organism evidence="2 3">
    <name type="scientific">Golovinomyces cichoracearum</name>
    <dbReference type="NCBI Taxonomy" id="62708"/>
    <lineage>
        <taxon>Eukaryota</taxon>
        <taxon>Fungi</taxon>
        <taxon>Dikarya</taxon>
        <taxon>Ascomycota</taxon>
        <taxon>Pezizomycotina</taxon>
        <taxon>Leotiomycetes</taxon>
        <taxon>Erysiphales</taxon>
        <taxon>Erysiphaceae</taxon>
        <taxon>Golovinomyces</taxon>
    </lineage>
</organism>
<sequence length="124" mass="13955">MTMSMEKMDLAWKSNKRPQSTIAQNFSIDLHDLFKIGNSISDLDAAVSAKKRAVSSQTLELKALEARLKLAEERLKKAGINPSSLNKSQTSRPQQTSISNTFHTSSIENEFEENGTRKIQERLM</sequence>
<evidence type="ECO:0000313" key="2">
    <source>
        <dbReference type="EMBL" id="RKF73826.1"/>
    </source>
</evidence>
<comment type="caution">
    <text evidence="2">The sequence shown here is derived from an EMBL/GenBank/DDBJ whole genome shotgun (WGS) entry which is preliminary data.</text>
</comment>
<dbReference type="AlphaFoldDB" id="A0A420IGZ6"/>
<feature type="compositionally biased region" description="Polar residues" evidence="1">
    <location>
        <begin position="81"/>
        <end position="108"/>
    </location>
</feature>
<accession>A0A420IGZ6</accession>
<feature type="compositionally biased region" description="Basic and acidic residues" evidence="1">
    <location>
        <begin position="114"/>
        <end position="124"/>
    </location>
</feature>
<evidence type="ECO:0000313" key="3">
    <source>
        <dbReference type="Proteomes" id="UP000285326"/>
    </source>
</evidence>
<name>A0A420IGZ6_9PEZI</name>
<gene>
    <name evidence="2" type="ORF">GcM1_242073</name>
</gene>
<feature type="region of interest" description="Disordered" evidence="1">
    <location>
        <begin position="77"/>
        <end position="124"/>
    </location>
</feature>
<proteinExistence type="predicted"/>
<protein>
    <submittedName>
        <fullName evidence="2">Uncharacterized protein</fullName>
    </submittedName>
</protein>
<reference evidence="2 3" key="1">
    <citation type="journal article" date="2018" name="BMC Genomics">
        <title>Comparative genome analyses reveal sequence features reflecting distinct modes of host-adaptation between dicot and monocot powdery mildew.</title>
        <authorList>
            <person name="Wu Y."/>
            <person name="Ma X."/>
            <person name="Pan Z."/>
            <person name="Kale S.D."/>
            <person name="Song Y."/>
            <person name="King H."/>
            <person name="Zhang Q."/>
            <person name="Presley C."/>
            <person name="Deng X."/>
            <person name="Wei C.I."/>
            <person name="Xiao S."/>
        </authorList>
    </citation>
    <scope>NUCLEOTIDE SEQUENCE [LARGE SCALE GENOMIC DNA]</scope>
    <source>
        <strain evidence="2">UMSG1</strain>
    </source>
</reference>
<evidence type="ECO:0000256" key="1">
    <source>
        <dbReference type="SAM" id="MobiDB-lite"/>
    </source>
</evidence>